<sequence>MHETMVDECKPIVLEGGVRVDFPPPTKTVQRLRRLRTRCGSRGRGVSASSLGGIPGMQAHQAEDAPGTPAGSCVLLPGLSCAPDVTGQETYAILASPLLAGLRRAEAAEAPAETPSQQQVLEALREISATAVASPSKKTAWADLEDDECSECSTHAPGYCSSALSSDGSDGRVAKPRSSVGSAQSWPVSMLAGGLMPALPEDKGARPGSLIEVVGTYPSGTHAVVTAVDREEGTYQIQLMHSGCRTGRSRTIKCKHARLLRHAE</sequence>
<organism evidence="2 3">
    <name type="scientific">Prorocentrum cordatum</name>
    <dbReference type="NCBI Taxonomy" id="2364126"/>
    <lineage>
        <taxon>Eukaryota</taxon>
        <taxon>Sar</taxon>
        <taxon>Alveolata</taxon>
        <taxon>Dinophyceae</taxon>
        <taxon>Prorocentrales</taxon>
        <taxon>Prorocentraceae</taxon>
        <taxon>Prorocentrum</taxon>
    </lineage>
</organism>
<evidence type="ECO:0000313" key="3">
    <source>
        <dbReference type="Proteomes" id="UP001189429"/>
    </source>
</evidence>
<reference evidence="2" key="1">
    <citation type="submission" date="2023-10" db="EMBL/GenBank/DDBJ databases">
        <authorList>
            <person name="Chen Y."/>
            <person name="Shah S."/>
            <person name="Dougan E. K."/>
            <person name="Thang M."/>
            <person name="Chan C."/>
        </authorList>
    </citation>
    <scope>NUCLEOTIDE SEQUENCE [LARGE SCALE GENOMIC DNA]</scope>
</reference>
<evidence type="ECO:0000313" key="2">
    <source>
        <dbReference type="EMBL" id="CAK0891106.1"/>
    </source>
</evidence>
<keyword evidence="3" id="KW-1185">Reference proteome</keyword>
<evidence type="ECO:0000256" key="1">
    <source>
        <dbReference type="SAM" id="MobiDB-lite"/>
    </source>
</evidence>
<comment type="caution">
    <text evidence="2">The sequence shown here is derived from an EMBL/GenBank/DDBJ whole genome shotgun (WGS) entry which is preliminary data.</text>
</comment>
<dbReference type="Proteomes" id="UP001189429">
    <property type="component" value="Unassembled WGS sequence"/>
</dbReference>
<protein>
    <submittedName>
        <fullName evidence="2">Uncharacterized protein</fullName>
    </submittedName>
</protein>
<name>A0ABN9X035_9DINO</name>
<feature type="region of interest" description="Disordered" evidence="1">
    <location>
        <begin position="41"/>
        <end position="65"/>
    </location>
</feature>
<gene>
    <name evidence="2" type="ORF">PCOR1329_LOCUS71147</name>
</gene>
<dbReference type="EMBL" id="CAUYUJ010019428">
    <property type="protein sequence ID" value="CAK0891106.1"/>
    <property type="molecule type" value="Genomic_DNA"/>
</dbReference>
<accession>A0ABN9X035</accession>
<proteinExistence type="predicted"/>